<dbReference type="Proteomes" id="UP000024635">
    <property type="component" value="Unassembled WGS sequence"/>
</dbReference>
<name>A0A016VFS3_9BILA</name>
<evidence type="ECO:0000313" key="1">
    <source>
        <dbReference type="EMBL" id="EYC26131.1"/>
    </source>
</evidence>
<keyword evidence="2" id="KW-1185">Reference proteome</keyword>
<sequence length="110" mass="12784">MLRILLYSTQQTKSRIYMGSWPRNKRSNVCPVPPSTNNILPKVGYRHVYNCELMDPVFFWYCLELCSVVMSYNELQTAIDKVRERCAACRAPVFLPKNAAPRFHRLATVV</sequence>
<proteinExistence type="predicted"/>
<organism evidence="1 2">
    <name type="scientific">Ancylostoma ceylanicum</name>
    <dbReference type="NCBI Taxonomy" id="53326"/>
    <lineage>
        <taxon>Eukaryota</taxon>
        <taxon>Metazoa</taxon>
        <taxon>Ecdysozoa</taxon>
        <taxon>Nematoda</taxon>
        <taxon>Chromadorea</taxon>
        <taxon>Rhabditida</taxon>
        <taxon>Rhabditina</taxon>
        <taxon>Rhabditomorpha</taxon>
        <taxon>Strongyloidea</taxon>
        <taxon>Ancylostomatidae</taxon>
        <taxon>Ancylostomatinae</taxon>
        <taxon>Ancylostoma</taxon>
    </lineage>
</organism>
<reference evidence="2" key="1">
    <citation type="journal article" date="2015" name="Nat. Genet.">
        <title>The genome and transcriptome of the zoonotic hookworm Ancylostoma ceylanicum identify infection-specific gene families.</title>
        <authorList>
            <person name="Schwarz E.M."/>
            <person name="Hu Y."/>
            <person name="Antoshechkin I."/>
            <person name="Miller M.M."/>
            <person name="Sternberg P.W."/>
            <person name="Aroian R.V."/>
        </authorList>
    </citation>
    <scope>NUCLEOTIDE SEQUENCE</scope>
    <source>
        <strain evidence="2">HY135</strain>
    </source>
</reference>
<dbReference type="OrthoDB" id="14252at2759"/>
<evidence type="ECO:0000313" key="2">
    <source>
        <dbReference type="Proteomes" id="UP000024635"/>
    </source>
</evidence>
<accession>A0A016VFS3</accession>
<protein>
    <submittedName>
        <fullName evidence="1">Uncharacterized protein</fullName>
    </submittedName>
</protein>
<gene>
    <name evidence="1" type="primary">Acey_s0011.g1576</name>
    <name evidence="1" type="synonym">Acey-Y73B6BL.4</name>
    <name evidence="1" type="ORF">Y032_0011g1576</name>
</gene>
<dbReference type="EMBL" id="JARK01001347">
    <property type="protein sequence ID" value="EYC26131.1"/>
    <property type="molecule type" value="Genomic_DNA"/>
</dbReference>
<dbReference type="AlphaFoldDB" id="A0A016VFS3"/>
<comment type="caution">
    <text evidence="1">The sequence shown here is derived from an EMBL/GenBank/DDBJ whole genome shotgun (WGS) entry which is preliminary data.</text>
</comment>